<name>E5EPT3_9CAUD</name>
<proteinExistence type="predicted"/>
<dbReference type="Proteomes" id="UP000008731">
    <property type="component" value="Segment"/>
</dbReference>
<dbReference type="OrthoDB" id="35416at10239"/>
<gene>
    <name evidence="1" type="ORF">Acj9p149</name>
</gene>
<dbReference type="KEGG" id="vg:9926704"/>
<evidence type="ECO:0000313" key="1">
    <source>
        <dbReference type="EMBL" id="ADG60049.1"/>
    </source>
</evidence>
<protein>
    <submittedName>
        <fullName evidence="1">Uncharacterized protein</fullName>
    </submittedName>
</protein>
<organism evidence="1 2">
    <name type="scientific">Acinetobacter phage Acj9</name>
    <dbReference type="NCBI Taxonomy" id="760939"/>
    <lineage>
        <taxon>Viruses</taxon>
        <taxon>Duplodnaviria</taxon>
        <taxon>Heunggongvirae</taxon>
        <taxon>Uroviricota</taxon>
        <taxon>Caudoviricetes</taxon>
        <taxon>Pantevenvirales</taxon>
        <taxon>Straboviridae</taxon>
        <taxon>Twarogvirinae</taxon>
        <taxon>Acajnonavirus</taxon>
        <taxon>Acajnonavirus acj9</taxon>
    </lineage>
</organism>
<dbReference type="EMBL" id="HM004124">
    <property type="protein sequence ID" value="ADG60049.1"/>
    <property type="molecule type" value="Genomic_DNA"/>
</dbReference>
<dbReference type="GeneID" id="9926704"/>
<reference evidence="1 2" key="1">
    <citation type="journal article" date="2010" name="Virol. J.">
        <title>Genomes of the T4-related bacteriophages as windows on microbial genome evolution.</title>
        <authorList>
            <person name="Petrov V.M."/>
            <person name="Ratnayaka S."/>
            <person name="Nolan J.M."/>
            <person name="Miller E.S."/>
            <person name="Karam J.D."/>
        </authorList>
    </citation>
    <scope>NUCLEOTIDE SEQUENCE [LARGE SCALE GENOMIC DNA]</scope>
</reference>
<evidence type="ECO:0000313" key="2">
    <source>
        <dbReference type="Proteomes" id="UP000008731"/>
    </source>
</evidence>
<keyword evidence="2" id="KW-1185">Reference proteome</keyword>
<sequence>MRFTFSKSLAKFLCSYDKSYTYKKLRFNVGEVANENSTGCVFAIVSYTGAVLRMATTYDRAKILCDDEHRFVFEAKVKLK</sequence>
<accession>E5EPT3</accession>
<dbReference type="RefSeq" id="YP_004010286.1">
    <property type="nucleotide sequence ID" value="NC_014663.1"/>
</dbReference>